<gene>
    <name evidence="1" type="ORF">A361_06720</name>
</gene>
<dbReference type="EMBL" id="CP015506">
    <property type="protein sequence ID" value="AND38813.1"/>
    <property type="molecule type" value="Genomic_DNA"/>
</dbReference>
<organism evidence="1 2">
    <name type="scientific">Cytobacillus oceanisediminis 2691</name>
    <dbReference type="NCBI Taxonomy" id="1196031"/>
    <lineage>
        <taxon>Bacteria</taxon>
        <taxon>Bacillati</taxon>
        <taxon>Bacillota</taxon>
        <taxon>Bacilli</taxon>
        <taxon>Bacillales</taxon>
        <taxon>Bacillaceae</taxon>
        <taxon>Cytobacillus</taxon>
    </lineage>
</organism>
<reference evidence="1 2" key="1">
    <citation type="submission" date="2016-04" db="EMBL/GenBank/DDBJ databases">
        <title>Complete genome sequence of Bacillus oceanisediminis strain 2691.</title>
        <authorList>
            <person name="Jeong H."/>
            <person name="Kim H.J."/>
            <person name="Lee D.-W."/>
        </authorList>
    </citation>
    <scope>NUCLEOTIDE SEQUENCE [LARGE SCALE GENOMIC DNA]</scope>
    <source>
        <strain evidence="1 2">2691</strain>
    </source>
</reference>
<proteinExistence type="predicted"/>
<evidence type="ECO:0000313" key="1">
    <source>
        <dbReference type="EMBL" id="AND38813.1"/>
    </source>
</evidence>
<evidence type="ECO:0000313" key="2">
    <source>
        <dbReference type="Proteomes" id="UP000077856"/>
    </source>
</evidence>
<sequence length="59" mass="6965">MINNIHLKSTVKNCTLFIMAEKFYADLAEACHLIFEDWDRSIARQGEVLDNLLYYRKKA</sequence>
<protein>
    <submittedName>
        <fullName evidence="1">Uncharacterized protein</fullName>
    </submittedName>
</protein>
<name>A0A160M8Y6_9BACI</name>
<accession>A0A160M8Y6</accession>
<dbReference type="KEGG" id="bon:A361_06720"/>
<dbReference type="AlphaFoldDB" id="A0A160M8Y6"/>
<dbReference type="Proteomes" id="UP000077856">
    <property type="component" value="Chromosome"/>
</dbReference>